<protein>
    <submittedName>
        <fullName evidence="2">Uncharacterized protein</fullName>
    </submittedName>
</protein>
<keyword evidence="1" id="KW-1133">Transmembrane helix</keyword>
<comment type="caution">
    <text evidence="2">The sequence shown here is derived from an EMBL/GenBank/DDBJ whole genome shotgun (WGS) entry which is preliminary data.</text>
</comment>
<dbReference type="EMBL" id="JAUEPR010000012">
    <property type="protein sequence ID" value="KAK0479320.1"/>
    <property type="molecule type" value="Genomic_DNA"/>
</dbReference>
<dbReference type="EMBL" id="JAUEPR010000012">
    <property type="protein sequence ID" value="KAK0479314.1"/>
    <property type="molecule type" value="Genomic_DNA"/>
</dbReference>
<evidence type="ECO:0000256" key="1">
    <source>
        <dbReference type="SAM" id="Phobius"/>
    </source>
</evidence>
<reference evidence="2" key="1">
    <citation type="submission" date="2023-06" db="EMBL/GenBank/DDBJ databases">
        <authorList>
            <consortium name="Lawrence Berkeley National Laboratory"/>
            <person name="Ahrendt S."/>
            <person name="Sahu N."/>
            <person name="Indic B."/>
            <person name="Wong-Bajracharya J."/>
            <person name="Merenyi Z."/>
            <person name="Ke H.-M."/>
            <person name="Monk M."/>
            <person name="Kocsube S."/>
            <person name="Drula E."/>
            <person name="Lipzen A."/>
            <person name="Balint B."/>
            <person name="Henrissat B."/>
            <person name="Andreopoulos B."/>
            <person name="Martin F.M."/>
            <person name="Harder C.B."/>
            <person name="Rigling D."/>
            <person name="Ford K.L."/>
            <person name="Foster G.D."/>
            <person name="Pangilinan J."/>
            <person name="Papanicolaou A."/>
            <person name="Barry K."/>
            <person name="LaButti K."/>
            <person name="Viragh M."/>
            <person name="Koriabine M."/>
            <person name="Yan M."/>
            <person name="Riley R."/>
            <person name="Champramary S."/>
            <person name="Plett K.L."/>
            <person name="Tsai I.J."/>
            <person name="Slot J."/>
            <person name="Sipos G."/>
            <person name="Plett J."/>
            <person name="Nagy L.G."/>
            <person name="Grigoriev I.V."/>
        </authorList>
    </citation>
    <scope>NUCLEOTIDE SEQUENCE</scope>
    <source>
        <strain evidence="2">ICMP 16352</strain>
    </source>
</reference>
<gene>
    <name evidence="2" type="ORF">IW261DRAFT_1480205</name>
    <name evidence="3" type="ORF">IW261DRAFT_1480238</name>
</gene>
<dbReference type="Proteomes" id="UP001175227">
    <property type="component" value="Unassembled WGS sequence"/>
</dbReference>
<evidence type="ECO:0000313" key="2">
    <source>
        <dbReference type="EMBL" id="KAK0479314.1"/>
    </source>
</evidence>
<name>A0AA39P8Z9_9AGAR</name>
<keyword evidence="1" id="KW-0812">Transmembrane</keyword>
<evidence type="ECO:0000313" key="4">
    <source>
        <dbReference type="Proteomes" id="UP001175227"/>
    </source>
</evidence>
<accession>A0AA39P8Z9</accession>
<keyword evidence="1" id="KW-0472">Membrane</keyword>
<dbReference type="AlphaFoldDB" id="A0AA39P8Z9"/>
<evidence type="ECO:0000313" key="3">
    <source>
        <dbReference type="EMBL" id="KAK0479320.1"/>
    </source>
</evidence>
<proteinExistence type="predicted"/>
<organism evidence="2 4">
    <name type="scientific">Armillaria novae-zelandiae</name>
    <dbReference type="NCBI Taxonomy" id="153914"/>
    <lineage>
        <taxon>Eukaryota</taxon>
        <taxon>Fungi</taxon>
        <taxon>Dikarya</taxon>
        <taxon>Basidiomycota</taxon>
        <taxon>Agaricomycotina</taxon>
        <taxon>Agaricomycetes</taxon>
        <taxon>Agaricomycetidae</taxon>
        <taxon>Agaricales</taxon>
        <taxon>Marasmiineae</taxon>
        <taxon>Physalacriaceae</taxon>
        <taxon>Armillaria</taxon>
    </lineage>
</organism>
<feature type="transmembrane region" description="Helical" evidence="1">
    <location>
        <begin position="30"/>
        <end position="52"/>
    </location>
</feature>
<keyword evidence="4" id="KW-1185">Reference proteome</keyword>
<sequence>METHVRELLQPTLFHDMFTSIPDIITYEFLFLYFIFLLKCALVALLAGNLVVHRIGLSSSLAAVYSIHLVSFSFGVCSANARSLQVFEHRPSSQS</sequence>